<evidence type="ECO:0000313" key="2">
    <source>
        <dbReference type="Proteomes" id="UP000789901"/>
    </source>
</evidence>
<reference evidence="1 2" key="1">
    <citation type="submission" date="2021-06" db="EMBL/GenBank/DDBJ databases">
        <authorList>
            <person name="Kallberg Y."/>
            <person name="Tangrot J."/>
            <person name="Rosling A."/>
        </authorList>
    </citation>
    <scope>NUCLEOTIDE SEQUENCE [LARGE SCALE GENOMIC DNA]</scope>
    <source>
        <strain evidence="1 2">120-4 pot B 10/14</strain>
    </source>
</reference>
<feature type="non-terminal residue" evidence="1">
    <location>
        <position position="62"/>
    </location>
</feature>
<proteinExistence type="predicted"/>
<accession>A0ABN7X2K6</accession>
<comment type="caution">
    <text evidence="1">The sequence shown here is derived from an EMBL/GenBank/DDBJ whole genome shotgun (WGS) entry which is preliminary data.</text>
</comment>
<keyword evidence="2" id="KW-1185">Reference proteome</keyword>
<sequence>VVCFLICEAVSVDVDVDNLVFDVLEILFSDSVLTSATSTTIVLLRIHLWELIARESPKLYPY</sequence>
<organism evidence="1 2">
    <name type="scientific">Gigaspora margarita</name>
    <dbReference type="NCBI Taxonomy" id="4874"/>
    <lineage>
        <taxon>Eukaryota</taxon>
        <taxon>Fungi</taxon>
        <taxon>Fungi incertae sedis</taxon>
        <taxon>Mucoromycota</taxon>
        <taxon>Glomeromycotina</taxon>
        <taxon>Glomeromycetes</taxon>
        <taxon>Diversisporales</taxon>
        <taxon>Gigasporaceae</taxon>
        <taxon>Gigaspora</taxon>
    </lineage>
</organism>
<evidence type="ECO:0000313" key="1">
    <source>
        <dbReference type="EMBL" id="CAG8845816.1"/>
    </source>
</evidence>
<dbReference type="EMBL" id="CAJVQB010081053">
    <property type="protein sequence ID" value="CAG8845816.1"/>
    <property type="molecule type" value="Genomic_DNA"/>
</dbReference>
<gene>
    <name evidence="1" type="ORF">GMARGA_LOCUS37846</name>
</gene>
<dbReference type="Proteomes" id="UP000789901">
    <property type="component" value="Unassembled WGS sequence"/>
</dbReference>
<feature type="non-terminal residue" evidence="1">
    <location>
        <position position="1"/>
    </location>
</feature>
<protein>
    <submittedName>
        <fullName evidence="1">37944_t:CDS:1</fullName>
    </submittedName>
</protein>
<name>A0ABN7X2K6_GIGMA</name>